<dbReference type="GO" id="GO:0030001">
    <property type="term" value="P:metal ion transport"/>
    <property type="evidence" value="ECO:0007669"/>
    <property type="project" value="UniProtKB-ARBA"/>
</dbReference>
<dbReference type="EMBL" id="WHNX01000029">
    <property type="protein sequence ID" value="MPW26832.1"/>
    <property type="molecule type" value="Genomic_DNA"/>
</dbReference>
<keyword evidence="6 9" id="KW-1133">Transmembrane helix</keyword>
<comment type="subcellular location">
    <subcellularLocation>
        <location evidence="1">Cell membrane</location>
        <topology evidence="1">Multi-pass membrane protein</topology>
    </subcellularLocation>
</comment>
<feature type="transmembrane region" description="Helical" evidence="9">
    <location>
        <begin position="12"/>
        <end position="34"/>
    </location>
</feature>
<feature type="transmembrane region" description="Helical" evidence="9">
    <location>
        <begin position="40"/>
        <end position="62"/>
    </location>
</feature>
<feature type="transmembrane region" description="Helical" evidence="9">
    <location>
        <begin position="83"/>
        <end position="110"/>
    </location>
</feature>
<evidence type="ECO:0000313" key="10">
    <source>
        <dbReference type="EMBL" id="MPW26832.1"/>
    </source>
</evidence>
<sequence>MIIEDYFYKCNNIGKLILLIGLLLGVPLSVLPFYPNEIKFAIAFLIPSVVSIILGVVLCLTLKHDDSRLQWLQTIQYSHLTVLFAWFYGFVAGSIPFVISGQLTFVQALFESVSGWTTTGLSVVDVAVTPNIFLFHRSFMQFCGGLGFVMVMVMFIQGKQSMNLFNAEGHPDKLMPNLKRTARIILLMYLSFLATGTFLYIVFGMNPFDSLLHTMSALSTGGFSTKADSIGEYNSLAIEAITIVLMLIGTTNFAVLLMITKRKFKQAQRVSELRFMLVLLAVFVPIVAFSLFYGMYLSATESIWVALFNIVSALSTTGYSTVSYTNWPPFSVGILILLMLIGGGFGSTAGGIKLTRVYLLLRVTMENIRKRISLSRRVTAPYYYKAQSKTPIDGELAVDTLGFISCYLGIFIIGTLLLTLTTNSTLPEAMFEFASTFGTVGLSIGLTGPTTGTATLIIQMVGMILGRLEIFIVLIGIYSGISLLNQRFQKMLQSRIMK</sequence>
<dbReference type="Proteomes" id="UP000440004">
    <property type="component" value="Unassembled WGS sequence"/>
</dbReference>
<keyword evidence="11" id="KW-1185">Reference proteome</keyword>
<evidence type="ECO:0000256" key="3">
    <source>
        <dbReference type="ARBA" id="ARBA00022448"/>
    </source>
</evidence>
<feature type="transmembrane region" description="Helical" evidence="9">
    <location>
        <begin position="401"/>
        <end position="421"/>
    </location>
</feature>
<reference evidence="10 11" key="1">
    <citation type="submission" date="2019-10" db="EMBL/GenBank/DDBJ databases">
        <title>Alkalibaculum tamaniensis sp.nov., a new alkaliphilic acetogen, isolated on methoxylated aromatics from a mud volcano.</title>
        <authorList>
            <person name="Khomyakova M.A."/>
            <person name="Merkel A.Y."/>
            <person name="Bonch-Osmolovskaya E.A."/>
            <person name="Slobodkin A.I."/>
        </authorList>
    </citation>
    <scope>NUCLEOTIDE SEQUENCE [LARGE SCALE GENOMIC DNA]</scope>
    <source>
        <strain evidence="10 11">M08DMB</strain>
    </source>
</reference>
<feature type="transmembrane region" description="Helical" evidence="9">
    <location>
        <begin position="433"/>
        <end position="458"/>
    </location>
</feature>
<evidence type="ECO:0000256" key="5">
    <source>
        <dbReference type="ARBA" id="ARBA00022692"/>
    </source>
</evidence>
<keyword evidence="5 9" id="KW-0812">Transmembrane</keyword>
<evidence type="ECO:0000256" key="7">
    <source>
        <dbReference type="ARBA" id="ARBA00023065"/>
    </source>
</evidence>
<accession>A0A6A7KBV0</accession>
<evidence type="ECO:0000256" key="9">
    <source>
        <dbReference type="SAM" id="Phobius"/>
    </source>
</evidence>
<keyword evidence="3" id="KW-0813">Transport</keyword>
<keyword evidence="8 9" id="KW-0472">Membrane</keyword>
<feature type="transmembrane region" description="Helical" evidence="9">
    <location>
        <begin position="464"/>
        <end position="485"/>
    </location>
</feature>
<dbReference type="GO" id="GO:0008324">
    <property type="term" value="F:monoatomic cation transmembrane transporter activity"/>
    <property type="evidence" value="ECO:0007669"/>
    <property type="project" value="InterPro"/>
</dbReference>
<organism evidence="10 11">
    <name type="scientific">Alkalibaculum sporogenes</name>
    <dbReference type="NCBI Taxonomy" id="2655001"/>
    <lineage>
        <taxon>Bacteria</taxon>
        <taxon>Bacillati</taxon>
        <taxon>Bacillota</taxon>
        <taxon>Clostridia</taxon>
        <taxon>Eubacteriales</taxon>
        <taxon>Eubacteriaceae</taxon>
        <taxon>Alkalibaculum</taxon>
    </lineage>
</organism>
<dbReference type="PANTHER" id="PTHR32024:SF2">
    <property type="entry name" value="TRK SYSTEM POTASSIUM UPTAKE PROTEIN TRKG-RELATED"/>
    <property type="match status" value="1"/>
</dbReference>
<feature type="transmembrane region" description="Helical" evidence="9">
    <location>
        <begin position="139"/>
        <end position="156"/>
    </location>
</feature>
<protein>
    <submittedName>
        <fullName evidence="10">TrkH family potassium uptake protein</fullName>
    </submittedName>
</protein>
<gene>
    <name evidence="10" type="ORF">GC105_13680</name>
</gene>
<name>A0A6A7KBV0_9FIRM</name>
<dbReference type="AlphaFoldDB" id="A0A6A7KBV0"/>
<evidence type="ECO:0000256" key="4">
    <source>
        <dbReference type="ARBA" id="ARBA00022475"/>
    </source>
</evidence>
<evidence type="ECO:0000256" key="2">
    <source>
        <dbReference type="ARBA" id="ARBA00009137"/>
    </source>
</evidence>
<evidence type="ECO:0000256" key="8">
    <source>
        <dbReference type="ARBA" id="ARBA00023136"/>
    </source>
</evidence>
<dbReference type="PANTHER" id="PTHR32024">
    <property type="entry name" value="TRK SYSTEM POTASSIUM UPTAKE PROTEIN TRKG-RELATED"/>
    <property type="match status" value="1"/>
</dbReference>
<evidence type="ECO:0000256" key="6">
    <source>
        <dbReference type="ARBA" id="ARBA00022989"/>
    </source>
</evidence>
<feature type="transmembrane region" description="Helical" evidence="9">
    <location>
        <begin position="275"/>
        <end position="296"/>
    </location>
</feature>
<keyword evidence="7" id="KW-0406">Ion transport</keyword>
<dbReference type="Pfam" id="PF02386">
    <property type="entry name" value="TrkH"/>
    <property type="match status" value="1"/>
</dbReference>
<feature type="transmembrane region" description="Helical" evidence="9">
    <location>
        <begin position="302"/>
        <end position="322"/>
    </location>
</feature>
<comment type="similarity">
    <text evidence="2">Belongs to the TrkH potassium transport family.</text>
</comment>
<dbReference type="InterPro" id="IPR003445">
    <property type="entry name" value="Cat_transpt"/>
</dbReference>
<evidence type="ECO:0000256" key="1">
    <source>
        <dbReference type="ARBA" id="ARBA00004651"/>
    </source>
</evidence>
<keyword evidence="4" id="KW-1003">Cell membrane</keyword>
<feature type="transmembrane region" description="Helical" evidence="9">
    <location>
        <begin position="236"/>
        <end position="259"/>
    </location>
</feature>
<dbReference type="GO" id="GO:0005886">
    <property type="term" value="C:plasma membrane"/>
    <property type="evidence" value="ECO:0007669"/>
    <property type="project" value="UniProtKB-SubCell"/>
</dbReference>
<feature type="transmembrane region" description="Helical" evidence="9">
    <location>
        <begin position="184"/>
        <end position="203"/>
    </location>
</feature>
<feature type="transmembrane region" description="Helical" evidence="9">
    <location>
        <begin position="334"/>
        <end position="352"/>
    </location>
</feature>
<comment type="caution">
    <text evidence="10">The sequence shown here is derived from an EMBL/GenBank/DDBJ whole genome shotgun (WGS) entry which is preliminary data.</text>
</comment>
<evidence type="ECO:0000313" key="11">
    <source>
        <dbReference type="Proteomes" id="UP000440004"/>
    </source>
</evidence>
<dbReference type="RefSeq" id="WP_152805867.1">
    <property type="nucleotide sequence ID" value="NZ_WHNX01000029.1"/>
</dbReference>
<proteinExistence type="inferred from homology"/>